<proteinExistence type="predicted"/>
<feature type="transmembrane region" description="Helical" evidence="1">
    <location>
        <begin position="172"/>
        <end position="190"/>
    </location>
</feature>
<dbReference type="NCBIfam" id="TIGR03732">
    <property type="entry name" value="lanti_perm_MutE"/>
    <property type="match status" value="1"/>
</dbReference>
<reference evidence="2" key="1">
    <citation type="journal article" date="2023" name="PeerJ">
        <title>Selection and evaluation of lactic acid bacteria from chicken feces in Thailand as potential probiotics.</title>
        <authorList>
            <person name="Khurajog B."/>
            <person name="Disastra Y."/>
            <person name="Lawwyne L.D."/>
            <person name="Sirichokchatchawan W."/>
            <person name="Niyomtham W."/>
            <person name="Yindee J."/>
            <person name="Hampson D.J."/>
            <person name="Prapasarakul N."/>
        </authorList>
    </citation>
    <scope>NUCLEOTIDE SEQUENCE</scope>
    <source>
        <strain evidence="2">BF9</strain>
    </source>
</reference>
<feature type="transmembrane region" description="Helical" evidence="1">
    <location>
        <begin position="19"/>
        <end position="41"/>
    </location>
</feature>
<evidence type="ECO:0000256" key="1">
    <source>
        <dbReference type="SAM" id="Phobius"/>
    </source>
</evidence>
<dbReference type="Proteomes" id="UP001280897">
    <property type="component" value="Unassembled WGS sequence"/>
</dbReference>
<feature type="transmembrane region" description="Helical" evidence="1">
    <location>
        <begin position="61"/>
        <end position="82"/>
    </location>
</feature>
<evidence type="ECO:0000313" key="3">
    <source>
        <dbReference type="Proteomes" id="UP001280897"/>
    </source>
</evidence>
<feature type="transmembrane region" description="Helical" evidence="1">
    <location>
        <begin position="230"/>
        <end position="253"/>
    </location>
</feature>
<dbReference type="EMBL" id="JAWJAV010000001">
    <property type="protein sequence ID" value="MDV2620434.1"/>
    <property type="molecule type" value="Genomic_DNA"/>
</dbReference>
<feature type="transmembrane region" description="Helical" evidence="1">
    <location>
        <begin position="109"/>
        <end position="132"/>
    </location>
</feature>
<dbReference type="RefSeq" id="WP_008840983.1">
    <property type="nucleotide sequence ID" value="NZ_CP050079.1"/>
</dbReference>
<name>A0AAW8YG18_PEDAC</name>
<gene>
    <name evidence="2" type="ORF">R0G89_01625</name>
</gene>
<dbReference type="GeneID" id="57365930"/>
<keyword evidence="1" id="KW-1133">Transmembrane helix</keyword>
<keyword evidence="1" id="KW-0812">Transmembrane</keyword>
<keyword evidence="1" id="KW-0472">Membrane</keyword>
<evidence type="ECO:0000313" key="2">
    <source>
        <dbReference type="EMBL" id="MDV2620434.1"/>
    </source>
</evidence>
<feature type="transmembrane region" description="Helical" evidence="1">
    <location>
        <begin position="144"/>
        <end position="165"/>
    </location>
</feature>
<accession>A0AAW8YG18</accession>
<dbReference type="AlphaFoldDB" id="A0AAW8YG18"/>
<protein>
    <submittedName>
        <fullName evidence="2">Lantibiotic immunity ABC transporter MutE/EpiE family permease subunit</fullName>
    </submittedName>
</protein>
<comment type="caution">
    <text evidence="2">The sequence shown here is derived from an EMBL/GenBank/DDBJ whole genome shotgun (WGS) entry which is preliminary data.</text>
</comment>
<reference evidence="2" key="2">
    <citation type="submission" date="2023-10" db="EMBL/GenBank/DDBJ databases">
        <authorList>
            <person name="Khurajog B."/>
        </authorList>
    </citation>
    <scope>NUCLEOTIDE SEQUENCE</scope>
    <source>
        <strain evidence="2">BF9</strain>
    </source>
</reference>
<sequence>MNSIAVEILKYRRTFLKKLFFLIPILPLILTIMIAIISANAKEAIAAHNNTFTWDKLFGLIFNWWPAVFLPISIALLAMMIINTENEGRNFEAQLIHNIVPQKLWINKIIVFAIYMIIPNLCLAIGLTIIGIMLVGGPIPIVDLVWDDLFCWVCLLPLLPLHLILDYLWGHLLNFSVAIMGAFSGMYFAARSFWLFDPWTWGIRVLSPLIGVHPNGTKLMAGDALLNASVVPVGVSLAVGLFVVLTFGSAAIFKKESILK</sequence>
<dbReference type="InterPro" id="IPR021205">
    <property type="entry name" value="Lanti_perm_SpaE/MutE/EpiE-like"/>
</dbReference>
<organism evidence="2 3">
    <name type="scientific">Pediococcus acidilactici</name>
    <dbReference type="NCBI Taxonomy" id="1254"/>
    <lineage>
        <taxon>Bacteria</taxon>
        <taxon>Bacillati</taxon>
        <taxon>Bacillota</taxon>
        <taxon>Bacilli</taxon>
        <taxon>Lactobacillales</taxon>
        <taxon>Lactobacillaceae</taxon>
        <taxon>Pediococcus</taxon>
        <taxon>Pediococcus acidilactici group</taxon>
    </lineage>
</organism>
<dbReference type="CDD" id="cd21807">
    <property type="entry name" value="ABC-2_lan_permease_MutE_EpiE-like"/>
    <property type="match status" value="1"/>
</dbReference>